<keyword evidence="3" id="KW-1185">Reference proteome</keyword>
<dbReference type="Proteomes" id="UP001233271">
    <property type="component" value="Chromosome 1"/>
</dbReference>
<protein>
    <recommendedName>
        <fullName evidence="1">Cupin type-2 domain-containing protein</fullName>
    </recommendedName>
</protein>
<dbReference type="InterPro" id="IPR014710">
    <property type="entry name" value="RmlC-like_jellyroll"/>
</dbReference>
<dbReference type="RefSeq" id="XP_060453855.1">
    <property type="nucleotide sequence ID" value="XM_060596909.1"/>
</dbReference>
<dbReference type="SUPFAM" id="SSF51182">
    <property type="entry name" value="RmlC-like cupins"/>
    <property type="match status" value="1"/>
</dbReference>
<feature type="domain" description="Cupin type-2" evidence="1">
    <location>
        <begin position="40"/>
        <end position="95"/>
    </location>
</feature>
<dbReference type="InterPro" id="IPR013096">
    <property type="entry name" value="Cupin_2"/>
</dbReference>
<accession>A0AA48I2W8</accession>
<evidence type="ECO:0000313" key="3">
    <source>
        <dbReference type="Proteomes" id="UP001233271"/>
    </source>
</evidence>
<dbReference type="CDD" id="cd02226">
    <property type="entry name" value="cupin_YdbB-like"/>
    <property type="match status" value="1"/>
</dbReference>
<evidence type="ECO:0000313" key="2">
    <source>
        <dbReference type="EMBL" id="BEI88589.1"/>
    </source>
</evidence>
<evidence type="ECO:0000259" key="1">
    <source>
        <dbReference type="Pfam" id="PF07883"/>
    </source>
</evidence>
<dbReference type="Gene3D" id="2.60.120.10">
    <property type="entry name" value="Jelly Rolls"/>
    <property type="match status" value="1"/>
</dbReference>
<dbReference type="EMBL" id="AP028212">
    <property type="protein sequence ID" value="BEI88589.1"/>
    <property type="molecule type" value="Genomic_DNA"/>
</dbReference>
<reference evidence="2" key="1">
    <citation type="journal article" date="2023" name="BMC Genomics">
        <title>Chromosome-level genome assemblies of Cutaneotrichosporon spp. (Trichosporonales, Basidiomycota) reveal imbalanced evolution between nucleotide sequences and chromosome synteny.</title>
        <authorList>
            <person name="Kobayashi Y."/>
            <person name="Kayamori A."/>
            <person name="Aoki K."/>
            <person name="Shiwa Y."/>
            <person name="Matsutani M."/>
            <person name="Fujita N."/>
            <person name="Sugita T."/>
            <person name="Iwasaki W."/>
            <person name="Tanaka N."/>
            <person name="Takashima M."/>
        </authorList>
    </citation>
    <scope>NUCLEOTIDE SEQUENCE</scope>
    <source>
        <strain evidence="2">HIS019</strain>
    </source>
</reference>
<sequence>MPDPVRNVHAALEHIAHPWQPHRVASVNNYDLKAVKLLGEFVWHKHDDTDELFYVLSGLLRIDMRGHSGEMTVELGPGDVYVVPRGVEHRPRAQEMVTALLFEPSGVVNTGNAVGSTLTSAVHELK</sequence>
<dbReference type="GeneID" id="85492460"/>
<dbReference type="InterPro" id="IPR011051">
    <property type="entry name" value="RmlC_Cupin_sf"/>
</dbReference>
<dbReference type="PANTHER" id="PTHR36114">
    <property type="entry name" value="16.7 KDA PROTEIN IN WHIE LOCUS"/>
    <property type="match status" value="1"/>
</dbReference>
<name>A0AA48I2W8_9TREE</name>
<dbReference type="KEGG" id="ccac:CcaHIS019_0113070"/>
<gene>
    <name evidence="2" type="ORF">CcaverHIS019_0113070</name>
</gene>
<dbReference type="InterPro" id="IPR052044">
    <property type="entry name" value="PKS_Associated_Protein"/>
</dbReference>
<dbReference type="AlphaFoldDB" id="A0AA48I2W8"/>
<dbReference type="PANTHER" id="PTHR36114:SF1">
    <property type="entry name" value="16.7 KDA PROTEIN IN WHIE LOCUS"/>
    <property type="match status" value="1"/>
</dbReference>
<dbReference type="Pfam" id="PF07883">
    <property type="entry name" value="Cupin_2"/>
    <property type="match status" value="1"/>
</dbReference>
<organism evidence="2 3">
    <name type="scientific">Cutaneotrichosporon cavernicola</name>
    <dbReference type="NCBI Taxonomy" id="279322"/>
    <lineage>
        <taxon>Eukaryota</taxon>
        <taxon>Fungi</taxon>
        <taxon>Dikarya</taxon>
        <taxon>Basidiomycota</taxon>
        <taxon>Agaricomycotina</taxon>
        <taxon>Tremellomycetes</taxon>
        <taxon>Trichosporonales</taxon>
        <taxon>Trichosporonaceae</taxon>
        <taxon>Cutaneotrichosporon</taxon>
    </lineage>
</organism>
<proteinExistence type="predicted"/>